<comment type="caution">
    <text evidence="7">The sequence shown here is derived from an EMBL/GenBank/DDBJ whole genome shotgun (WGS) entry which is preliminary data.</text>
</comment>
<dbReference type="GO" id="GO:0004519">
    <property type="term" value="F:endonuclease activity"/>
    <property type="evidence" value="ECO:0007669"/>
    <property type="project" value="UniProtKB-KW"/>
</dbReference>
<evidence type="ECO:0000256" key="4">
    <source>
        <dbReference type="ARBA" id="ARBA00022759"/>
    </source>
</evidence>
<keyword evidence="8" id="KW-1185">Reference proteome</keyword>
<dbReference type="OrthoDB" id="9801102at2"/>
<evidence type="ECO:0000256" key="6">
    <source>
        <dbReference type="ARBA" id="ARBA00030388"/>
    </source>
</evidence>
<accession>A0A399EN71</accession>
<dbReference type="PANTHER" id="PTHR38039">
    <property type="entry name" value="TOXIN YOEB"/>
    <property type="match status" value="1"/>
</dbReference>
<gene>
    <name evidence="7" type="primary">yoeB</name>
    <name evidence="7" type="ORF">Mrose_02601</name>
</gene>
<evidence type="ECO:0000256" key="1">
    <source>
        <dbReference type="ARBA" id="ARBA00008172"/>
    </source>
</evidence>
<evidence type="ECO:0000313" key="7">
    <source>
        <dbReference type="EMBL" id="RIH84499.1"/>
    </source>
</evidence>
<protein>
    <recommendedName>
        <fullName evidence="6">Putative mRNA interferase YoeB</fullName>
    </recommendedName>
</protein>
<dbReference type="AlphaFoldDB" id="A0A399EN71"/>
<evidence type="ECO:0000256" key="2">
    <source>
        <dbReference type="ARBA" id="ARBA00022649"/>
    </source>
</evidence>
<dbReference type="Proteomes" id="UP000265341">
    <property type="component" value="Unassembled WGS sequence"/>
</dbReference>
<evidence type="ECO:0000256" key="5">
    <source>
        <dbReference type="ARBA" id="ARBA00022801"/>
    </source>
</evidence>
<dbReference type="SUPFAM" id="SSF143011">
    <property type="entry name" value="RelE-like"/>
    <property type="match status" value="1"/>
</dbReference>
<keyword evidence="5 7" id="KW-0378">Hydrolase</keyword>
<dbReference type="EMBL" id="QWLA01000056">
    <property type="protein sequence ID" value="RIH84499.1"/>
    <property type="molecule type" value="Genomic_DNA"/>
</dbReference>
<dbReference type="RefSeq" id="WP_119278948.1">
    <property type="nucleotide sequence ID" value="NZ_QWLA01000056.1"/>
</dbReference>
<dbReference type="NCBIfam" id="TIGR02116">
    <property type="entry name" value="toxin_Txe_YoeB"/>
    <property type="match status" value="1"/>
</dbReference>
<dbReference type="Gene3D" id="3.30.2310.20">
    <property type="entry name" value="RelE-like"/>
    <property type="match status" value="1"/>
</dbReference>
<dbReference type="GO" id="GO:0006401">
    <property type="term" value="P:RNA catabolic process"/>
    <property type="evidence" value="ECO:0007669"/>
    <property type="project" value="InterPro"/>
</dbReference>
<dbReference type="InterPro" id="IPR009614">
    <property type="entry name" value="YoeB_toxin"/>
</dbReference>
<keyword evidence="4" id="KW-0255">Endonuclease</keyword>
<dbReference type="PANTHER" id="PTHR38039:SF1">
    <property type="entry name" value="TOXIN YOEB"/>
    <property type="match status" value="1"/>
</dbReference>
<proteinExistence type="inferred from homology"/>
<dbReference type="Pfam" id="PF06769">
    <property type="entry name" value="YoeB_toxin"/>
    <property type="match status" value="1"/>
</dbReference>
<dbReference type="GO" id="GO:0016787">
    <property type="term" value="F:hydrolase activity"/>
    <property type="evidence" value="ECO:0007669"/>
    <property type="project" value="UniProtKB-KW"/>
</dbReference>
<name>A0A399EN71_9DEIN</name>
<evidence type="ECO:0000313" key="8">
    <source>
        <dbReference type="Proteomes" id="UP000265341"/>
    </source>
</evidence>
<keyword evidence="2" id="KW-1277">Toxin-antitoxin system</keyword>
<dbReference type="GO" id="GO:0098795">
    <property type="term" value="P:global gene silencing by mRNA cleavage"/>
    <property type="evidence" value="ECO:0007669"/>
    <property type="project" value="TreeGrafter"/>
</dbReference>
<reference evidence="7 8" key="1">
    <citation type="submission" date="2018-08" db="EMBL/GenBank/DDBJ databases">
        <title>Meiothermus roseus NBRC 110900 genome sequencing project.</title>
        <authorList>
            <person name="Da Costa M.S."/>
            <person name="Albuquerque L."/>
            <person name="Raposo P."/>
            <person name="Froufe H.J.C."/>
            <person name="Barroso C.S."/>
            <person name="Egas C."/>
        </authorList>
    </citation>
    <scope>NUCLEOTIDE SEQUENCE [LARGE SCALE GENOMIC DNA]</scope>
    <source>
        <strain evidence="7 8">NBRC 110900</strain>
    </source>
</reference>
<dbReference type="InterPro" id="IPR035093">
    <property type="entry name" value="RelE/ParE_toxin_dom_sf"/>
</dbReference>
<evidence type="ECO:0000256" key="3">
    <source>
        <dbReference type="ARBA" id="ARBA00022722"/>
    </source>
</evidence>
<sequence>MRLIFSEEAWEDYLYWQKTDKALLRRINELIRDAQRNAFDGLGKPEPLKHNLQGWWSRRINQEHRMVYKVEGNDLIIAMLRYHYED</sequence>
<comment type="similarity">
    <text evidence="1">Belongs to the YoeB family.</text>
</comment>
<keyword evidence="3" id="KW-0540">Nuclease</keyword>
<organism evidence="7 8">
    <name type="scientific">Calidithermus roseus</name>
    <dbReference type="NCBI Taxonomy" id="1644118"/>
    <lineage>
        <taxon>Bacteria</taxon>
        <taxon>Thermotogati</taxon>
        <taxon>Deinococcota</taxon>
        <taxon>Deinococci</taxon>
        <taxon>Thermales</taxon>
        <taxon>Thermaceae</taxon>
        <taxon>Calidithermus</taxon>
    </lineage>
</organism>